<dbReference type="Proteomes" id="UP001162992">
    <property type="component" value="Chromosome 1"/>
</dbReference>
<evidence type="ECO:0000313" key="2">
    <source>
        <dbReference type="Proteomes" id="UP001162992"/>
    </source>
</evidence>
<proteinExistence type="predicted"/>
<comment type="caution">
    <text evidence="1">The sequence shown here is derived from an EMBL/GenBank/DDBJ whole genome shotgun (WGS) entry which is preliminary data.</text>
</comment>
<dbReference type="EMBL" id="CM055092">
    <property type="protein sequence ID" value="KAJ7569551.1"/>
    <property type="molecule type" value="Genomic_DNA"/>
</dbReference>
<accession>A0ACC2ESZ7</accession>
<organism evidence="1 2">
    <name type="scientific">Diphasiastrum complanatum</name>
    <name type="common">Issler's clubmoss</name>
    <name type="synonym">Lycopodium complanatum</name>
    <dbReference type="NCBI Taxonomy" id="34168"/>
    <lineage>
        <taxon>Eukaryota</taxon>
        <taxon>Viridiplantae</taxon>
        <taxon>Streptophyta</taxon>
        <taxon>Embryophyta</taxon>
        <taxon>Tracheophyta</taxon>
        <taxon>Lycopodiopsida</taxon>
        <taxon>Lycopodiales</taxon>
        <taxon>Lycopodiaceae</taxon>
        <taxon>Lycopodioideae</taxon>
        <taxon>Diphasiastrum</taxon>
    </lineage>
</organism>
<gene>
    <name evidence="1" type="ORF">O6H91_01G083500</name>
</gene>
<reference evidence="2" key="1">
    <citation type="journal article" date="2024" name="Proc. Natl. Acad. Sci. U.S.A.">
        <title>Extraordinary preservation of gene collinearity over three hundred million years revealed in homosporous lycophytes.</title>
        <authorList>
            <person name="Li C."/>
            <person name="Wickell D."/>
            <person name="Kuo L.Y."/>
            <person name="Chen X."/>
            <person name="Nie B."/>
            <person name="Liao X."/>
            <person name="Peng D."/>
            <person name="Ji J."/>
            <person name="Jenkins J."/>
            <person name="Williams M."/>
            <person name="Shu S."/>
            <person name="Plott C."/>
            <person name="Barry K."/>
            <person name="Rajasekar S."/>
            <person name="Grimwood J."/>
            <person name="Han X."/>
            <person name="Sun S."/>
            <person name="Hou Z."/>
            <person name="He W."/>
            <person name="Dai G."/>
            <person name="Sun C."/>
            <person name="Schmutz J."/>
            <person name="Leebens-Mack J.H."/>
            <person name="Li F.W."/>
            <person name="Wang L."/>
        </authorList>
    </citation>
    <scope>NUCLEOTIDE SEQUENCE [LARGE SCALE GENOMIC DNA]</scope>
    <source>
        <strain evidence="2">cv. PW_Plant_1</strain>
    </source>
</reference>
<keyword evidence="2" id="KW-1185">Reference proteome</keyword>
<evidence type="ECO:0000313" key="1">
    <source>
        <dbReference type="EMBL" id="KAJ7569551.1"/>
    </source>
</evidence>
<protein>
    <submittedName>
        <fullName evidence="1">Uncharacterized protein</fullName>
    </submittedName>
</protein>
<sequence length="824" mass="89421">MRRRRRHGGIGKPSLVFFLIVLIQAGRALCRSMAESNPITSLNALQLRRNGAFSVDGAGKRLLSFKSGDESLITQQLDDGLLPLPRKEADGKIESEGKVKEGHEIVQSLVTEVEAEQKEFVDAKNKSESQEDGKAASKGMERLLERLEDEVQIGTGRFNETIEKQEGVLETVARVGKHSWDNDEAEDSDTKASTEEGEKLPEKAEDENNVNKNKSNQEEEDHINSKGLNSQSVSTFLDMVVHKASPVLDPPIIPKLSGINTTAKDIERTNATKDKAQEQSIRRYEVEDVARLIDRQDNEYVISNPGKRSQMHLQEDLTLISDIVKVIVAAAIGGLVCGLLGQPVILGYLAAGMVVGPGGFRLVHELVQVETLAQFGVVFLLFALGVEFNIAKMQGVQGVALGGGCIQILTAMFLGGVLASSAPQGVFIGAFLSMSSTAVVLKCLMDGNIGGTEQGQIMLGTLILQDFALGLLLAVMPALAAKGSSSGTIILALGRECLLLSGFCFFAWILSKVFIPRFLTTLTRLSKYSLEIYQLGIVGVCLCIALLSQTLGLGMEVGSFVAGLMLSGAPHSEKTLHQIEPIRNLFAALFLASIGMVIHPLFLWQHKDVLLASLAVVFFGKTCLIALVVRAFGYNFPTAISVGIALAQIGEFAFLLLSRAQTLGLVSRKLYLLLMGTSALSLVLTPFAFKIVIRLMPRDKRSQNLPFAAVSSVLSHGHNNHHDASDKKIGWQHATTVLVNNDHEIHEPSSWPVPSISASLVSNLGINDIGNSLACDISPKRMDRESEHIDGPKEGWVDKASLPQVTLRRPFSQVLSGGWKDWRE</sequence>
<name>A0ACC2ESZ7_DIPCM</name>